<dbReference type="OrthoDB" id="5867140at2759"/>
<reference evidence="1 2" key="1">
    <citation type="submission" date="2013-12" db="EMBL/GenBank/DDBJ databases">
        <title>Draft genome of the parsitic nematode Ancylostoma duodenale.</title>
        <authorList>
            <person name="Mitreva M."/>
        </authorList>
    </citation>
    <scope>NUCLEOTIDE SEQUENCE [LARGE SCALE GENOMIC DNA]</scope>
    <source>
        <strain evidence="1 2">Zhejiang</strain>
    </source>
</reference>
<dbReference type="Proteomes" id="UP000054047">
    <property type="component" value="Unassembled WGS sequence"/>
</dbReference>
<gene>
    <name evidence="1" type="ORF">ANCDUO_07268</name>
</gene>
<dbReference type="Pfam" id="PF03385">
    <property type="entry name" value="STELLO"/>
    <property type="match status" value="1"/>
</dbReference>
<proteinExistence type="predicted"/>
<organism evidence="1 2">
    <name type="scientific">Ancylostoma duodenale</name>
    <dbReference type="NCBI Taxonomy" id="51022"/>
    <lineage>
        <taxon>Eukaryota</taxon>
        <taxon>Metazoa</taxon>
        <taxon>Ecdysozoa</taxon>
        <taxon>Nematoda</taxon>
        <taxon>Chromadorea</taxon>
        <taxon>Rhabditida</taxon>
        <taxon>Rhabditina</taxon>
        <taxon>Rhabditomorpha</taxon>
        <taxon>Strongyloidea</taxon>
        <taxon>Ancylostomatidae</taxon>
        <taxon>Ancylostomatinae</taxon>
        <taxon>Ancylostoma</taxon>
    </lineage>
</organism>
<accession>A0A0C2GTY8</accession>
<dbReference type="PANTHER" id="PTHR31362">
    <property type="entry name" value="GLYCOSYLTRANSFERASE STELLO1-RELATED"/>
    <property type="match status" value="1"/>
</dbReference>
<keyword evidence="2" id="KW-1185">Reference proteome</keyword>
<evidence type="ECO:0000313" key="1">
    <source>
        <dbReference type="EMBL" id="KIH62449.1"/>
    </source>
</evidence>
<dbReference type="EMBL" id="KN729299">
    <property type="protein sequence ID" value="KIH62449.1"/>
    <property type="molecule type" value="Genomic_DNA"/>
</dbReference>
<dbReference type="AlphaFoldDB" id="A0A0C2GTY8"/>
<dbReference type="PANTHER" id="PTHR31362:SF0">
    <property type="entry name" value="EXOSTOSIN DOMAIN-CONTAINING PROTEIN-RELATED"/>
    <property type="match status" value="1"/>
</dbReference>
<dbReference type="InterPro" id="IPR005049">
    <property type="entry name" value="STL-like"/>
</dbReference>
<protein>
    <submittedName>
        <fullName evidence="1">Uncharacterized protein</fullName>
    </submittedName>
</protein>
<sequence length="266" mass="30338">MEVQVDFNIRQSWFLESGDYFAGETMGGITPVTGVQIPDGYTSRANYDLAAIEELPTRLCSLWGERIRARSPSEAKLKAMHDLDMWCKEAHPMGLPLRTTSAGYLEKIQNRNEALAQKRNTVLIIINNFPWKNNSMGLLERIYGNYFGLTIFCGKFMKNFKSDEGFPPITSSFSFVEVHEEELLEGYFLYCCLAKVAEMRLRNVKGKHTGTSGLDRVLELVATVYKDYPRVQAIWQMYKHGIRENYRNNNTMGYMASANGYAASDL</sequence>
<evidence type="ECO:0000313" key="2">
    <source>
        <dbReference type="Proteomes" id="UP000054047"/>
    </source>
</evidence>
<name>A0A0C2GTY8_9BILA</name>